<dbReference type="InterPro" id="IPR013210">
    <property type="entry name" value="LRR_N_plant-typ"/>
</dbReference>
<dbReference type="PANTHER" id="PTHR48007">
    <property type="entry name" value="LEUCINE-RICH REPEAT RECEPTOR-LIKE PROTEIN KINASE PXC1"/>
    <property type="match status" value="1"/>
</dbReference>
<sequence>MVFATLSRADNDTQILLRFKNSLSDAGALQNWDESINICSWTGLLCKDDKLHGLKLENMGLSGTIDIDILSELSILNSFSVINNNFEGPMPEFKKLERLRGLFLSNNKFSGQIRDGAFDGMRRLKRVFLAENEFSGHIPSSLAQLPRLLDVDLHGNRFDGTIPEFENSDFRVFNLSNNQLEGSIPKSLSNVDPSAFAGNKGLCGKPLSNPCSNNEQPTPQNDNKTNKHRTLIIIIIIVVIVVILVLILALFIIINRRRKAKNPNQLVEAANASKHQSSVAVSSDEAKIATSMEARASIEPSISIETKSIDMAATEAEAATAVLSIQSVEDGGGGHGGGGGGDFNFVREDREVFDLQYLLRASAEVLGSGSFGSTYKAMIHSGQVVVVKRFKNMNKLGKQEFFEHMRRLGRLTHPNVLPLVAFYYGKEEKLLVYDFVQNGSLASHLHGKRSLALDWPTRLKIIKGVARGLAYLYKEFPDQKLAHGHLKSSNVLLDHAYKPLLTEYQLVPAINKSHAQQFMAAFKSPEGSQHDSPGDKTDVWCLGILILELLTGRFPADYVRHGKGASEELETWVKSIVSGEVIDKDMVGGSNGQGEMLKMLRVGMGCCEWNEGSRLEWKEAVAMIEEVKEKDNMEDESSGFIFIFSQFHASSHSHSRSCETTSRSSSSISRSAFSISRSASSISWFANRNHNPVFSLSLQLALSRFWFILFRRRLLACTAVFLPVPLSARPTACCFFLLSLDSNFCFDVDVEWSFLNLEVDEGIIGELSCLLLLLEVELVELSFLKPVVSGVVVLEDDELLEESGGVGSIGGTGGGVGGLGGGFGGEDSGSGLVDGFGGGSGGGGGLGGDYGGGGRIGKGIVGGVGA</sequence>
<evidence type="ECO:0000256" key="9">
    <source>
        <dbReference type="PROSITE-ProRule" id="PRU10141"/>
    </source>
</evidence>
<dbReference type="GO" id="GO:0016020">
    <property type="term" value="C:membrane"/>
    <property type="evidence" value="ECO:0007669"/>
    <property type="project" value="UniProtKB-SubCell"/>
</dbReference>
<dbReference type="Proteomes" id="UP000289738">
    <property type="component" value="Chromosome B10"/>
</dbReference>
<evidence type="ECO:0000256" key="10">
    <source>
        <dbReference type="SAM" id="Phobius"/>
    </source>
</evidence>
<name>A0A444X743_ARAHY</name>
<feature type="binding site" evidence="9">
    <location>
        <position position="388"/>
    </location>
    <ligand>
        <name>ATP</name>
        <dbReference type="ChEBI" id="CHEBI:30616"/>
    </ligand>
</feature>
<dbReference type="GO" id="GO:0004672">
    <property type="term" value="F:protein kinase activity"/>
    <property type="evidence" value="ECO:0007669"/>
    <property type="project" value="InterPro"/>
</dbReference>
<keyword evidence="2" id="KW-0433">Leucine-rich repeat</keyword>
<evidence type="ECO:0000313" key="12">
    <source>
        <dbReference type="EMBL" id="RYQ85518.1"/>
    </source>
</evidence>
<dbReference type="Pfam" id="PF00560">
    <property type="entry name" value="LRR_1"/>
    <property type="match status" value="1"/>
</dbReference>
<feature type="transmembrane region" description="Helical" evidence="10">
    <location>
        <begin position="231"/>
        <end position="254"/>
    </location>
</feature>
<dbReference type="InterPro" id="IPR017441">
    <property type="entry name" value="Protein_kinase_ATP_BS"/>
</dbReference>
<dbReference type="InterPro" id="IPR000719">
    <property type="entry name" value="Prot_kinase_dom"/>
</dbReference>
<dbReference type="SUPFAM" id="SSF52058">
    <property type="entry name" value="L domain-like"/>
    <property type="match status" value="1"/>
</dbReference>
<evidence type="ECO:0000256" key="3">
    <source>
        <dbReference type="ARBA" id="ARBA00022692"/>
    </source>
</evidence>
<dbReference type="Gene3D" id="1.10.510.10">
    <property type="entry name" value="Transferase(Phosphotransferase) domain 1"/>
    <property type="match status" value="1"/>
</dbReference>
<keyword evidence="7 10" id="KW-1133">Transmembrane helix</keyword>
<dbReference type="InterPro" id="IPR032675">
    <property type="entry name" value="LRR_dom_sf"/>
</dbReference>
<comment type="caution">
    <text evidence="12">The sequence shown here is derived from an EMBL/GenBank/DDBJ whole genome shotgun (WGS) entry which is preliminary data.</text>
</comment>
<feature type="domain" description="Protein kinase" evidence="11">
    <location>
        <begin position="360"/>
        <end position="627"/>
    </location>
</feature>
<dbReference type="PROSITE" id="PS00107">
    <property type="entry name" value="PROTEIN_KINASE_ATP"/>
    <property type="match status" value="1"/>
</dbReference>
<evidence type="ECO:0000256" key="5">
    <source>
        <dbReference type="ARBA" id="ARBA00022741"/>
    </source>
</evidence>
<comment type="subcellular location">
    <subcellularLocation>
        <location evidence="1">Membrane</location>
    </subcellularLocation>
</comment>
<gene>
    <name evidence="12" type="ORF">Ahy_B10g105087</name>
</gene>
<keyword evidence="6 9" id="KW-0067">ATP-binding</keyword>
<dbReference type="GO" id="GO:0005524">
    <property type="term" value="F:ATP binding"/>
    <property type="evidence" value="ECO:0007669"/>
    <property type="project" value="UniProtKB-UniRule"/>
</dbReference>
<dbReference type="PROSITE" id="PS50011">
    <property type="entry name" value="PROTEIN_KINASE_DOM"/>
    <property type="match status" value="1"/>
</dbReference>
<keyword evidence="3 10" id="KW-0812">Transmembrane</keyword>
<keyword evidence="8 10" id="KW-0472">Membrane</keyword>
<protein>
    <recommendedName>
        <fullName evidence="11">Protein kinase domain-containing protein</fullName>
    </recommendedName>
</protein>
<accession>A0A444X743</accession>
<keyword evidence="5 9" id="KW-0547">Nucleotide-binding</keyword>
<dbReference type="STRING" id="3818.A0A444X743"/>
<dbReference type="EMBL" id="SDMP01000020">
    <property type="protein sequence ID" value="RYQ85518.1"/>
    <property type="molecule type" value="Genomic_DNA"/>
</dbReference>
<dbReference type="AlphaFoldDB" id="A0A444X743"/>
<keyword evidence="13" id="KW-1185">Reference proteome</keyword>
<dbReference type="SUPFAM" id="SSF56112">
    <property type="entry name" value="Protein kinase-like (PK-like)"/>
    <property type="match status" value="1"/>
</dbReference>
<dbReference type="Pfam" id="PF00069">
    <property type="entry name" value="Pkinase"/>
    <property type="match status" value="1"/>
</dbReference>
<evidence type="ECO:0000256" key="7">
    <source>
        <dbReference type="ARBA" id="ARBA00022989"/>
    </source>
</evidence>
<keyword evidence="4" id="KW-0677">Repeat</keyword>
<evidence type="ECO:0000259" key="11">
    <source>
        <dbReference type="PROSITE" id="PS50011"/>
    </source>
</evidence>
<evidence type="ECO:0000256" key="4">
    <source>
        <dbReference type="ARBA" id="ARBA00022737"/>
    </source>
</evidence>
<dbReference type="PANTHER" id="PTHR48007:SF67">
    <property type="entry name" value="POLLEN RECEPTOR-LIKE KINASE 1"/>
    <property type="match status" value="1"/>
</dbReference>
<evidence type="ECO:0000256" key="8">
    <source>
        <dbReference type="ARBA" id="ARBA00023136"/>
    </source>
</evidence>
<proteinExistence type="predicted"/>
<dbReference type="Pfam" id="PF08263">
    <property type="entry name" value="LRRNT_2"/>
    <property type="match status" value="1"/>
</dbReference>
<dbReference type="Gene3D" id="3.80.10.10">
    <property type="entry name" value="Ribonuclease Inhibitor"/>
    <property type="match status" value="2"/>
</dbReference>
<organism evidence="12 13">
    <name type="scientific">Arachis hypogaea</name>
    <name type="common">Peanut</name>
    <dbReference type="NCBI Taxonomy" id="3818"/>
    <lineage>
        <taxon>Eukaryota</taxon>
        <taxon>Viridiplantae</taxon>
        <taxon>Streptophyta</taxon>
        <taxon>Embryophyta</taxon>
        <taxon>Tracheophyta</taxon>
        <taxon>Spermatophyta</taxon>
        <taxon>Magnoliopsida</taxon>
        <taxon>eudicotyledons</taxon>
        <taxon>Gunneridae</taxon>
        <taxon>Pentapetalae</taxon>
        <taxon>rosids</taxon>
        <taxon>fabids</taxon>
        <taxon>Fabales</taxon>
        <taxon>Fabaceae</taxon>
        <taxon>Papilionoideae</taxon>
        <taxon>50 kb inversion clade</taxon>
        <taxon>dalbergioids sensu lato</taxon>
        <taxon>Dalbergieae</taxon>
        <taxon>Pterocarpus clade</taxon>
        <taxon>Arachis</taxon>
    </lineage>
</organism>
<dbReference type="Gene3D" id="3.30.200.20">
    <property type="entry name" value="Phosphorylase Kinase, domain 1"/>
    <property type="match status" value="1"/>
</dbReference>
<evidence type="ECO:0000256" key="1">
    <source>
        <dbReference type="ARBA" id="ARBA00004370"/>
    </source>
</evidence>
<dbReference type="FunFam" id="3.30.200.20:FF:000307">
    <property type="entry name" value="pollen receptor-like kinase 1"/>
    <property type="match status" value="1"/>
</dbReference>
<reference evidence="12 13" key="1">
    <citation type="submission" date="2019-01" db="EMBL/GenBank/DDBJ databases">
        <title>Sequencing of cultivated peanut Arachis hypogaea provides insights into genome evolution and oil improvement.</title>
        <authorList>
            <person name="Chen X."/>
        </authorList>
    </citation>
    <scope>NUCLEOTIDE SEQUENCE [LARGE SCALE GENOMIC DNA]</scope>
    <source>
        <strain evidence="13">cv. Fuhuasheng</strain>
        <tissue evidence="12">Leaves</tissue>
    </source>
</reference>
<dbReference type="Pfam" id="PF13855">
    <property type="entry name" value="LRR_8"/>
    <property type="match status" value="1"/>
</dbReference>
<evidence type="ECO:0000256" key="2">
    <source>
        <dbReference type="ARBA" id="ARBA00022614"/>
    </source>
</evidence>
<dbReference type="InterPro" id="IPR001611">
    <property type="entry name" value="Leu-rich_rpt"/>
</dbReference>
<dbReference type="InterPro" id="IPR046959">
    <property type="entry name" value="PRK1-6/SRF4-like"/>
</dbReference>
<evidence type="ECO:0000256" key="6">
    <source>
        <dbReference type="ARBA" id="ARBA00022840"/>
    </source>
</evidence>
<dbReference type="InterPro" id="IPR011009">
    <property type="entry name" value="Kinase-like_dom_sf"/>
</dbReference>
<evidence type="ECO:0000313" key="13">
    <source>
        <dbReference type="Proteomes" id="UP000289738"/>
    </source>
</evidence>